<feature type="region of interest" description="Disordered" evidence="1">
    <location>
        <begin position="142"/>
        <end position="172"/>
    </location>
</feature>
<name>A0A182JAQ4_ANOAO</name>
<evidence type="ECO:0000313" key="3">
    <source>
        <dbReference type="EnsemblMetazoa" id="AATE014562-PA.1"/>
    </source>
</evidence>
<dbReference type="EnsemblMetazoa" id="AATE014562-RA">
    <property type="protein sequence ID" value="AATE014562-PA.1"/>
    <property type="gene ID" value="AATE014562"/>
</dbReference>
<reference evidence="3" key="1">
    <citation type="submission" date="2022-08" db="UniProtKB">
        <authorList>
            <consortium name="EnsemblMetazoa"/>
        </authorList>
    </citation>
    <scope>IDENTIFICATION</scope>
    <source>
        <strain evidence="3">EBRO</strain>
    </source>
</reference>
<protein>
    <submittedName>
        <fullName evidence="3">Uncharacterized protein</fullName>
    </submittedName>
</protein>
<dbReference type="AlphaFoldDB" id="A0A182JAQ4"/>
<evidence type="ECO:0000256" key="2">
    <source>
        <dbReference type="SAM" id="SignalP"/>
    </source>
</evidence>
<accession>A0A182JAQ4</accession>
<keyword evidence="2" id="KW-0732">Signal</keyword>
<organism evidence="3">
    <name type="scientific">Anopheles atroparvus</name>
    <name type="common">European mosquito</name>
    <dbReference type="NCBI Taxonomy" id="41427"/>
    <lineage>
        <taxon>Eukaryota</taxon>
        <taxon>Metazoa</taxon>
        <taxon>Ecdysozoa</taxon>
        <taxon>Arthropoda</taxon>
        <taxon>Hexapoda</taxon>
        <taxon>Insecta</taxon>
        <taxon>Pterygota</taxon>
        <taxon>Neoptera</taxon>
        <taxon>Endopterygota</taxon>
        <taxon>Diptera</taxon>
        <taxon>Nematocera</taxon>
        <taxon>Culicoidea</taxon>
        <taxon>Culicidae</taxon>
        <taxon>Anophelinae</taxon>
        <taxon>Anopheles</taxon>
    </lineage>
</organism>
<dbReference type="VEuPathDB" id="VectorBase:AATE014562"/>
<sequence length="275" mass="31890">MVVPTSRINLVVLLTCCWACLEVPVTGSYLRDVELIAPSPQVDFNTVYYYPSYVKGEDPVEEFNRRRLHVDTAMFMDEDAPAMKRKRKAFRPPARHNPKLRAPVRMGADHERNYLKIRQSSGVPRYIRDDVEIFDIEENNRINQKGNRSKQPGSRKTRTVTMEQMDDPRRYEESDPQIFAYERADTPEGIVRANARRHEGPEDSKYFQFAEVFGDGSHTASSRRGNDQHYVEQFERGSHDAGVFQKKVKWADKQGGFGEHYWDLNHIQPAEAHEG</sequence>
<feature type="chain" id="PRO_5043646553" evidence="2">
    <location>
        <begin position="28"/>
        <end position="275"/>
    </location>
</feature>
<feature type="compositionally biased region" description="Polar residues" evidence="1">
    <location>
        <begin position="142"/>
        <end position="152"/>
    </location>
</feature>
<evidence type="ECO:0000256" key="1">
    <source>
        <dbReference type="SAM" id="MobiDB-lite"/>
    </source>
</evidence>
<feature type="signal peptide" evidence="2">
    <location>
        <begin position="1"/>
        <end position="27"/>
    </location>
</feature>
<proteinExistence type="predicted"/>